<reference evidence="1 2" key="1">
    <citation type="journal article" date="2024" name="G3 (Bethesda)">
        <title>Genome assembly of Hibiscus sabdariffa L. provides insights into metabolisms of medicinal natural products.</title>
        <authorList>
            <person name="Kim T."/>
        </authorList>
    </citation>
    <scope>NUCLEOTIDE SEQUENCE [LARGE SCALE GENOMIC DNA]</scope>
    <source>
        <strain evidence="1">TK-2024</strain>
        <tissue evidence="1">Old leaves</tissue>
    </source>
</reference>
<evidence type="ECO:0000313" key="2">
    <source>
        <dbReference type="Proteomes" id="UP001396334"/>
    </source>
</evidence>
<dbReference type="Proteomes" id="UP001396334">
    <property type="component" value="Unassembled WGS sequence"/>
</dbReference>
<proteinExistence type="predicted"/>
<name>A0ABR2SKB6_9ROSI</name>
<organism evidence="1 2">
    <name type="scientific">Hibiscus sabdariffa</name>
    <name type="common">roselle</name>
    <dbReference type="NCBI Taxonomy" id="183260"/>
    <lineage>
        <taxon>Eukaryota</taxon>
        <taxon>Viridiplantae</taxon>
        <taxon>Streptophyta</taxon>
        <taxon>Embryophyta</taxon>
        <taxon>Tracheophyta</taxon>
        <taxon>Spermatophyta</taxon>
        <taxon>Magnoliopsida</taxon>
        <taxon>eudicotyledons</taxon>
        <taxon>Gunneridae</taxon>
        <taxon>Pentapetalae</taxon>
        <taxon>rosids</taxon>
        <taxon>malvids</taxon>
        <taxon>Malvales</taxon>
        <taxon>Malvaceae</taxon>
        <taxon>Malvoideae</taxon>
        <taxon>Hibiscus</taxon>
    </lineage>
</organism>
<comment type="caution">
    <text evidence="1">The sequence shown here is derived from an EMBL/GenBank/DDBJ whole genome shotgun (WGS) entry which is preliminary data.</text>
</comment>
<dbReference type="EMBL" id="JBBPBN010000013">
    <property type="protein sequence ID" value="KAK9025698.1"/>
    <property type="molecule type" value="Genomic_DNA"/>
</dbReference>
<accession>A0ABR2SKB6</accession>
<gene>
    <name evidence="1" type="ORF">V6N11_038556</name>
</gene>
<sequence length="178" mass="19271">MVDNVENTDGIADVAIAVENGGDGNINAGGGGNANVDGNANAGGGGNANAAQMYWQSEIVNNDDILEPVVLPPAQLPQPPPRGIDGIVRCQYIQLFFDFEQVYLFGRTGARLPTPKPRRSNFRSCRPTVADFQRLQDAPIGAIVNCTIQQPTQMGYLVTAHGYRLVQLYEIEGNRQQR</sequence>
<evidence type="ECO:0000313" key="1">
    <source>
        <dbReference type="EMBL" id="KAK9025698.1"/>
    </source>
</evidence>
<protein>
    <submittedName>
        <fullName evidence="1">Uncharacterized protein</fullName>
    </submittedName>
</protein>
<keyword evidence="2" id="KW-1185">Reference proteome</keyword>